<dbReference type="InterPro" id="IPR027417">
    <property type="entry name" value="P-loop_NTPase"/>
</dbReference>
<dbReference type="SUPFAM" id="SSF52540">
    <property type="entry name" value="P-loop containing nucleoside triphosphate hydrolases"/>
    <property type="match status" value="1"/>
</dbReference>
<dbReference type="GO" id="GO:0016887">
    <property type="term" value="F:ATP hydrolysis activity"/>
    <property type="evidence" value="ECO:0007669"/>
    <property type="project" value="InterPro"/>
</dbReference>
<reference evidence="2 3" key="1">
    <citation type="submission" date="2015-12" db="EMBL/GenBank/DDBJ databases">
        <title>Nitrous oxide reduction kinetics distinguish bacteria harboring typical versus atypical NosZ.</title>
        <authorList>
            <person name="Yoon S."/>
            <person name="Nissen S."/>
            <person name="Park D."/>
            <person name="Sanford R.A."/>
            <person name="Loeffler F.E."/>
        </authorList>
    </citation>
    <scope>NUCLEOTIDE SEQUENCE [LARGE SCALE GENOMIC DNA]</scope>
    <source>
        <strain evidence="2 3">ATCC BAA-841</strain>
    </source>
</reference>
<dbReference type="PANTHER" id="PTHR40396:SF1">
    <property type="entry name" value="ATPASE AAA-TYPE CORE DOMAIN-CONTAINING PROTEIN"/>
    <property type="match status" value="1"/>
</dbReference>
<dbReference type="STRING" id="281362.AT959_18565"/>
<dbReference type="Pfam" id="PF13304">
    <property type="entry name" value="AAA_21"/>
    <property type="match status" value="1"/>
</dbReference>
<dbReference type="PANTHER" id="PTHR40396">
    <property type="entry name" value="ATPASE-LIKE PROTEIN"/>
    <property type="match status" value="1"/>
</dbReference>
<evidence type="ECO:0000313" key="2">
    <source>
        <dbReference type="EMBL" id="KXB29190.1"/>
    </source>
</evidence>
<keyword evidence="3" id="KW-1185">Reference proteome</keyword>
<dbReference type="GO" id="GO:0005524">
    <property type="term" value="F:ATP binding"/>
    <property type="evidence" value="ECO:0007669"/>
    <property type="project" value="InterPro"/>
</dbReference>
<proteinExistence type="predicted"/>
<evidence type="ECO:0000313" key="3">
    <source>
        <dbReference type="Proteomes" id="UP000070186"/>
    </source>
</evidence>
<organism evidence="2 3">
    <name type="scientific">Dechloromonas denitrificans</name>
    <dbReference type="NCBI Taxonomy" id="281362"/>
    <lineage>
        <taxon>Bacteria</taxon>
        <taxon>Pseudomonadati</taxon>
        <taxon>Pseudomonadota</taxon>
        <taxon>Betaproteobacteria</taxon>
        <taxon>Rhodocyclales</taxon>
        <taxon>Azonexaceae</taxon>
        <taxon>Dechloromonas</taxon>
    </lineage>
</organism>
<dbReference type="Proteomes" id="UP000070186">
    <property type="component" value="Unassembled WGS sequence"/>
</dbReference>
<comment type="caution">
    <text evidence="2">The sequence shown here is derived from an EMBL/GenBank/DDBJ whole genome shotgun (WGS) entry which is preliminary data.</text>
</comment>
<name>A0A133XE24_9RHOO</name>
<dbReference type="Gene3D" id="3.40.50.300">
    <property type="entry name" value="P-loop containing nucleotide triphosphate hydrolases"/>
    <property type="match status" value="1"/>
</dbReference>
<protein>
    <recommendedName>
        <fullName evidence="1">ATPase AAA-type core domain-containing protein</fullName>
    </recommendedName>
</protein>
<gene>
    <name evidence="2" type="ORF">AT959_18565</name>
</gene>
<sequence length="226" mass="25371">MADIHFGPQKLRDSVLNFRFSAIYPNTLRQPAPPDTDPILKENGANWASILRTLKKTSRGKQAWEQIREMMEIVMPQLEDITTQAVGGFIMPRFKVREASGEAHLFDPSQISDGTLRILGILLALYQTPHPSLMIIEEPEQTVNPALLALLADAFREVSERTQLLITSHSPHLIDCFEPENIQVVAMQNGETRISPIRASQREAVKEHLLSLEQIMSSEGLLPEDA</sequence>
<dbReference type="AlphaFoldDB" id="A0A133XE24"/>
<evidence type="ECO:0000259" key="1">
    <source>
        <dbReference type="Pfam" id="PF13304"/>
    </source>
</evidence>
<dbReference type="InterPro" id="IPR003959">
    <property type="entry name" value="ATPase_AAA_core"/>
</dbReference>
<accession>A0A133XE24</accession>
<dbReference type="EMBL" id="LODL01000039">
    <property type="protein sequence ID" value="KXB29190.1"/>
    <property type="molecule type" value="Genomic_DNA"/>
</dbReference>
<feature type="domain" description="ATPase AAA-type core" evidence="1">
    <location>
        <begin position="16"/>
        <end position="175"/>
    </location>
</feature>